<evidence type="ECO:0000256" key="2">
    <source>
        <dbReference type="ARBA" id="ARBA00022801"/>
    </source>
</evidence>
<dbReference type="InterPro" id="IPR050792">
    <property type="entry name" value="ADP-ribosylglycohydrolase"/>
</dbReference>
<dbReference type="InterPro" id="IPR005502">
    <property type="entry name" value="Ribosyl_crysJ1"/>
</dbReference>
<dbReference type="SUPFAM" id="SSF101478">
    <property type="entry name" value="ADP-ribosylglycohydrolase"/>
    <property type="match status" value="1"/>
</dbReference>
<reference evidence="3 4" key="1">
    <citation type="submission" date="2022-02" db="EMBL/GenBank/DDBJ databases">
        <title>Halomonas fukangensis sp. nov., a halophilic bacterium isolated from a bulk soil of Kalidium foliatum at Fukang.</title>
        <authorList>
            <person name="Huang Y."/>
        </authorList>
    </citation>
    <scope>NUCLEOTIDE SEQUENCE [LARGE SCALE GENOMIC DNA]</scope>
    <source>
        <strain evidence="3 4">EGI 63088</strain>
    </source>
</reference>
<proteinExistence type="inferred from homology"/>
<sequence>MNRFPLDSVGGTTRSRIMNDPLSIEDRFTGCLLGGAVGDALGAPVEFLSRRQILDRFGPEGVGKYAPSYGGLGRITDDTQMTLFTAEGLLRSWVRGTIRGITHYPSIICHAYMRWLLTQGEKPAPEMRRLMADSIEQSPGWLFQQRALHDRRAPGNTCLSALRFVTGLGDMAKNDSKGCGGVMRVAPIGLFGHRAGHRQEVFELGCDAAAITHGHPTGQHPAGVLALMINLLAEGQTIRQALEVAKDFLEARNDTDDTRRAIELAERLAATATPHHAAIAQLGQGWVAEEALAISIYCALVAKDFRHGVMLAVNHDGDSDSTGAITGNLLGVLYGVKAIPDEWLEFLELRDVITELAKDLANFQRWDVGEYGGTDNDRVWEKYPGY</sequence>
<organism evidence="3 4">
    <name type="scientific">Halomonas flagellata</name>
    <dbReference type="NCBI Taxonomy" id="2920385"/>
    <lineage>
        <taxon>Bacteria</taxon>
        <taxon>Pseudomonadati</taxon>
        <taxon>Pseudomonadota</taxon>
        <taxon>Gammaproteobacteria</taxon>
        <taxon>Oceanospirillales</taxon>
        <taxon>Halomonadaceae</taxon>
        <taxon>Halomonas</taxon>
    </lineage>
</organism>
<gene>
    <name evidence="3" type="ORF">MKP05_16895</name>
</gene>
<dbReference type="Proteomes" id="UP001202117">
    <property type="component" value="Unassembled WGS sequence"/>
</dbReference>
<dbReference type="Gene3D" id="1.10.4080.10">
    <property type="entry name" value="ADP-ribosylation/Crystallin J1"/>
    <property type="match status" value="1"/>
</dbReference>
<protein>
    <submittedName>
        <fullName evidence="3">ADP-ribosylglycohydrolase family protein</fullName>
    </submittedName>
</protein>
<keyword evidence="2" id="KW-0378">Hydrolase</keyword>
<dbReference type="Pfam" id="PF03747">
    <property type="entry name" value="ADP_ribosyl_GH"/>
    <property type="match status" value="1"/>
</dbReference>
<evidence type="ECO:0000313" key="3">
    <source>
        <dbReference type="EMBL" id="MCH4564778.1"/>
    </source>
</evidence>
<dbReference type="PANTHER" id="PTHR16222">
    <property type="entry name" value="ADP-RIBOSYLGLYCOHYDROLASE"/>
    <property type="match status" value="1"/>
</dbReference>
<dbReference type="EMBL" id="JAKVPY010000023">
    <property type="protein sequence ID" value="MCH4564778.1"/>
    <property type="molecule type" value="Genomic_DNA"/>
</dbReference>
<evidence type="ECO:0000256" key="1">
    <source>
        <dbReference type="ARBA" id="ARBA00010702"/>
    </source>
</evidence>
<keyword evidence="4" id="KW-1185">Reference proteome</keyword>
<dbReference type="InterPro" id="IPR036705">
    <property type="entry name" value="Ribosyl_crysJ1_sf"/>
</dbReference>
<accession>A0ABS9RY36</accession>
<dbReference type="PANTHER" id="PTHR16222:SF24">
    <property type="entry name" value="ADP-RIBOSYLHYDROLASE ARH3"/>
    <property type="match status" value="1"/>
</dbReference>
<comment type="similarity">
    <text evidence="1">Belongs to the ADP-ribosylglycohydrolase family.</text>
</comment>
<comment type="caution">
    <text evidence="3">The sequence shown here is derived from an EMBL/GenBank/DDBJ whole genome shotgun (WGS) entry which is preliminary data.</text>
</comment>
<evidence type="ECO:0000313" key="4">
    <source>
        <dbReference type="Proteomes" id="UP001202117"/>
    </source>
</evidence>
<name>A0ABS9RY36_9GAMM</name>
<dbReference type="RefSeq" id="WP_240569374.1">
    <property type="nucleotide sequence ID" value="NZ_JAKVPY010000023.1"/>
</dbReference>